<dbReference type="EMBL" id="BPLR01000645">
    <property type="protein sequence ID" value="GIY96315.1"/>
    <property type="molecule type" value="Genomic_DNA"/>
</dbReference>
<reference evidence="3 4" key="1">
    <citation type="submission" date="2021-06" db="EMBL/GenBank/DDBJ databases">
        <title>Caerostris extrusa draft genome.</title>
        <authorList>
            <person name="Kono N."/>
            <person name="Arakawa K."/>
        </authorList>
    </citation>
    <scope>NUCLEOTIDE SEQUENCE [LARGE SCALE GENOMIC DNA]</scope>
</reference>
<dbReference type="AlphaFoldDB" id="A0AAV4XQV9"/>
<feature type="compositionally biased region" description="Basic residues" evidence="1">
    <location>
        <begin position="20"/>
        <end position="36"/>
    </location>
</feature>
<feature type="region of interest" description="Disordered" evidence="1">
    <location>
        <begin position="19"/>
        <end position="42"/>
    </location>
</feature>
<dbReference type="Proteomes" id="UP001054945">
    <property type="component" value="Unassembled WGS sequence"/>
</dbReference>
<evidence type="ECO:0000313" key="4">
    <source>
        <dbReference type="Proteomes" id="UP001054945"/>
    </source>
</evidence>
<keyword evidence="2" id="KW-1133">Transmembrane helix</keyword>
<evidence type="ECO:0000313" key="3">
    <source>
        <dbReference type="EMBL" id="GIY96315.1"/>
    </source>
</evidence>
<keyword evidence="4" id="KW-1185">Reference proteome</keyword>
<organism evidence="3 4">
    <name type="scientific">Caerostris extrusa</name>
    <name type="common">Bark spider</name>
    <name type="synonym">Caerostris bankana</name>
    <dbReference type="NCBI Taxonomy" id="172846"/>
    <lineage>
        <taxon>Eukaryota</taxon>
        <taxon>Metazoa</taxon>
        <taxon>Ecdysozoa</taxon>
        <taxon>Arthropoda</taxon>
        <taxon>Chelicerata</taxon>
        <taxon>Arachnida</taxon>
        <taxon>Araneae</taxon>
        <taxon>Araneomorphae</taxon>
        <taxon>Entelegynae</taxon>
        <taxon>Araneoidea</taxon>
        <taxon>Araneidae</taxon>
        <taxon>Caerostris</taxon>
    </lineage>
</organism>
<gene>
    <name evidence="3" type="ORF">CEXT_49381</name>
</gene>
<keyword evidence="2" id="KW-0812">Transmembrane</keyword>
<comment type="caution">
    <text evidence="3">The sequence shown here is derived from an EMBL/GenBank/DDBJ whole genome shotgun (WGS) entry which is preliminary data.</text>
</comment>
<evidence type="ECO:0000256" key="2">
    <source>
        <dbReference type="SAM" id="Phobius"/>
    </source>
</evidence>
<sequence>MTYSDRIYSLGSIHVGWRPERKKRKRNSSTYRKKKDKTSAGGVPLGKTLLPLLVTSSLTHQVSVLQVRGVVSSRAFLFPGPIPVLREEQMVPFSLDPSHLYHMEQRRGMPRDDESSKGSVQQLEEERRGCWCHCFAFRYKTRANLASVHANTITELFTAEVKTEGERFNSFTDPFNAAKCANRRGIVEQDAKGFRSFIPVFFMLNNSPFLFLSCPFFLYVHIYLSHPTPNHLEMLLSEPPFVSFRFQKRLQLPNDEMHTLY</sequence>
<keyword evidence="2" id="KW-0472">Membrane</keyword>
<protein>
    <submittedName>
        <fullName evidence="3">Uncharacterized protein</fullName>
    </submittedName>
</protein>
<accession>A0AAV4XQV9</accession>
<evidence type="ECO:0000256" key="1">
    <source>
        <dbReference type="SAM" id="MobiDB-lite"/>
    </source>
</evidence>
<proteinExistence type="predicted"/>
<name>A0AAV4XQV9_CAEEX</name>
<feature type="transmembrane region" description="Helical" evidence="2">
    <location>
        <begin position="200"/>
        <end position="224"/>
    </location>
</feature>